<feature type="transmembrane region" description="Helical" evidence="1">
    <location>
        <begin position="12"/>
        <end position="34"/>
    </location>
</feature>
<evidence type="ECO:0000256" key="1">
    <source>
        <dbReference type="SAM" id="Phobius"/>
    </source>
</evidence>
<accession>A0A1H0GHK4</accession>
<dbReference type="RefSeq" id="WP_092066658.1">
    <property type="nucleotide sequence ID" value="NZ_FNIN01000018.1"/>
</dbReference>
<dbReference type="OrthoDB" id="9787143at2"/>
<dbReference type="AlphaFoldDB" id="A0A1H0GHK4"/>
<organism evidence="2 3">
    <name type="scientific">Desulfonauticus submarinus</name>
    <dbReference type="NCBI Taxonomy" id="206665"/>
    <lineage>
        <taxon>Bacteria</taxon>
        <taxon>Pseudomonadati</taxon>
        <taxon>Thermodesulfobacteriota</taxon>
        <taxon>Desulfovibrionia</taxon>
        <taxon>Desulfovibrionales</taxon>
        <taxon>Desulfonauticaceae</taxon>
        <taxon>Desulfonauticus</taxon>
    </lineage>
</organism>
<evidence type="ECO:0000313" key="2">
    <source>
        <dbReference type="EMBL" id="SDO06241.1"/>
    </source>
</evidence>
<dbReference type="STRING" id="206665.SAMN04488516_11828"/>
<dbReference type="EMBL" id="FNIN01000018">
    <property type="protein sequence ID" value="SDO06241.1"/>
    <property type="molecule type" value="Genomic_DNA"/>
</dbReference>
<feature type="transmembrane region" description="Helical" evidence="1">
    <location>
        <begin position="54"/>
        <end position="75"/>
    </location>
</feature>
<protein>
    <recommendedName>
        <fullName evidence="4">FeS-binding protein</fullName>
    </recommendedName>
</protein>
<proteinExistence type="predicted"/>
<keyword evidence="3" id="KW-1185">Reference proteome</keyword>
<dbReference type="Proteomes" id="UP000199602">
    <property type="component" value="Unassembled WGS sequence"/>
</dbReference>
<keyword evidence="1" id="KW-1133">Transmembrane helix</keyword>
<evidence type="ECO:0000313" key="3">
    <source>
        <dbReference type="Proteomes" id="UP000199602"/>
    </source>
</evidence>
<evidence type="ECO:0008006" key="4">
    <source>
        <dbReference type="Google" id="ProtNLM"/>
    </source>
</evidence>
<keyword evidence="1" id="KW-0472">Membrane</keyword>
<gene>
    <name evidence="2" type="ORF">SAMN04488516_11828</name>
</gene>
<keyword evidence="1" id="KW-0812">Transmembrane</keyword>
<feature type="transmembrane region" description="Helical" evidence="1">
    <location>
        <begin position="82"/>
        <end position="103"/>
    </location>
</feature>
<sequence length="146" mass="17257">MNWSKNFKRFFYFLVIMLAFTGFGQMPIFKRYYLADIPGFGWTADFYFNHRFHYVLSMILLLILSFQTGKVLALGKIKKVSFWGWVSILMWIGVVATGIIRVLKNFPHIYFSPTTVVIIDWSHLGFVFLLGLAFLLRKLMRKSYFI</sequence>
<name>A0A1H0GHK4_9BACT</name>
<reference evidence="2 3" key="1">
    <citation type="submission" date="2016-10" db="EMBL/GenBank/DDBJ databases">
        <authorList>
            <person name="de Groot N.N."/>
        </authorList>
    </citation>
    <scope>NUCLEOTIDE SEQUENCE [LARGE SCALE GENOMIC DNA]</scope>
    <source>
        <strain evidence="2 3">DSM 15269</strain>
    </source>
</reference>
<feature type="transmembrane region" description="Helical" evidence="1">
    <location>
        <begin position="109"/>
        <end position="136"/>
    </location>
</feature>